<comment type="similarity">
    <text evidence="1">Belongs to the transglycosylase family. Rpf subfamily.</text>
</comment>
<accession>A0A4P6TWQ6</accession>
<sequence length="344" mass="34258">MLSGNGRHRRPRQAPALLVAAGVTTSAIAIPLLGAASAHAADGTTWDKVAECESGGSWSADTGNGYYGGLQISQDDWDKYGGTQYAASADQASRSQQISVAEKILADQGTTHWATCALLAGLTSNSGSVDVDTGVSESPSTGDSGSDKGDGTSSEAPDADASSDGSGSSGLGNSSPSSDSSESSDSAKETGKPSPSASEKDTAGDAKKDTGADRSDASAPPATDHGYKDGGSPSSAPAAEDDESWEDGGSWSLVDTGDLGGGRHRGGSADESVTEDQHTAGTGRHATASAGSAYTVRDGDTLGSIADSLDVDGGWEALYSANKQAIGADPNHVDPGQTLKVPGE</sequence>
<feature type="compositionally biased region" description="Low complexity" evidence="3">
    <location>
        <begin position="151"/>
        <end position="184"/>
    </location>
</feature>
<evidence type="ECO:0000256" key="1">
    <source>
        <dbReference type="ARBA" id="ARBA00010830"/>
    </source>
</evidence>
<dbReference type="CDD" id="cd13925">
    <property type="entry name" value="RPF"/>
    <property type="match status" value="1"/>
</dbReference>
<dbReference type="InterPro" id="IPR036779">
    <property type="entry name" value="LysM_dom_sf"/>
</dbReference>
<evidence type="ECO:0000313" key="7">
    <source>
        <dbReference type="Proteomes" id="UP000292547"/>
    </source>
</evidence>
<dbReference type="PANTHER" id="PTHR34700">
    <property type="entry name" value="POTASSIUM BINDING PROTEIN KBP"/>
    <property type="match status" value="1"/>
</dbReference>
<keyword evidence="7" id="KW-1185">Reference proteome</keyword>
<dbReference type="GeneID" id="300099573"/>
<dbReference type="Gene3D" id="3.10.350.10">
    <property type="entry name" value="LysM domain"/>
    <property type="match status" value="1"/>
</dbReference>
<dbReference type="InterPro" id="IPR052196">
    <property type="entry name" value="Bact_Kbp"/>
</dbReference>
<dbReference type="Gene3D" id="1.10.530.10">
    <property type="match status" value="1"/>
</dbReference>
<dbReference type="STRING" id="73044.GCA_000725795_01868"/>
<dbReference type="PANTHER" id="PTHR34700:SF4">
    <property type="entry name" value="PHAGE-LIKE ELEMENT PBSX PROTEIN XKDP"/>
    <property type="match status" value="1"/>
</dbReference>
<dbReference type="RefSeq" id="WP_031184290.1">
    <property type="nucleotide sequence ID" value="NZ_CP032229.1"/>
</dbReference>
<dbReference type="OrthoDB" id="1404170at2"/>
<reference evidence="6 7" key="1">
    <citation type="submission" date="2018-08" db="EMBL/GenBank/DDBJ databases">
        <title>The complete genome sequence of Streptomyces seoulensis, a pioneer strain for nickel superoxide dismutase discovery.</title>
        <authorList>
            <person name="Shin J."/>
            <person name="Lee J.-S."/>
            <person name="Lee E.-J."/>
            <person name="Youn H.-D."/>
        </authorList>
    </citation>
    <scope>NUCLEOTIDE SEQUENCE [LARGE SCALE GENOMIC DNA]</scope>
    <source>
        <strain evidence="6 7">KCTC 9819</strain>
    </source>
</reference>
<evidence type="ECO:0000313" key="6">
    <source>
        <dbReference type="EMBL" id="QBJ90881.1"/>
    </source>
</evidence>
<keyword evidence="2" id="KW-0378">Hydrolase</keyword>
<feature type="region of interest" description="Disordered" evidence="3">
    <location>
        <begin position="325"/>
        <end position="344"/>
    </location>
</feature>
<name>A0A4P6TWQ6_STRSO</name>
<dbReference type="Pfam" id="PF06737">
    <property type="entry name" value="Transglycosylas"/>
    <property type="match status" value="1"/>
</dbReference>
<dbReference type="Proteomes" id="UP000292547">
    <property type="component" value="Chromosome"/>
</dbReference>
<dbReference type="SMART" id="SM00257">
    <property type="entry name" value="LysM"/>
    <property type="match status" value="1"/>
</dbReference>
<protein>
    <submittedName>
        <fullName evidence="6">LysM peptidoglycan-binding domain-containing protein</fullName>
    </submittedName>
</protein>
<dbReference type="AlphaFoldDB" id="A0A4P6TWQ6"/>
<evidence type="ECO:0000256" key="4">
    <source>
        <dbReference type="SAM" id="SignalP"/>
    </source>
</evidence>
<organism evidence="6 7">
    <name type="scientific">Streptomyces seoulensis</name>
    <dbReference type="NCBI Taxonomy" id="73044"/>
    <lineage>
        <taxon>Bacteria</taxon>
        <taxon>Bacillati</taxon>
        <taxon>Actinomycetota</taxon>
        <taxon>Actinomycetes</taxon>
        <taxon>Kitasatosporales</taxon>
        <taxon>Streptomycetaceae</taxon>
        <taxon>Streptomyces</taxon>
    </lineage>
</organism>
<dbReference type="KEGG" id="sseo:D0Z67_11585"/>
<dbReference type="Pfam" id="PF01476">
    <property type="entry name" value="LysM"/>
    <property type="match status" value="1"/>
</dbReference>
<proteinExistence type="inferred from homology"/>
<feature type="domain" description="LysM" evidence="5">
    <location>
        <begin position="292"/>
        <end position="341"/>
    </location>
</feature>
<dbReference type="InterPro" id="IPR018392">
    <property type="entry name" value="LysM"/>
</dbReference>
<dbReference type="InterPro" id="IPR010618">
    <property type="entry name" value="RPF"/>
</dbReference>
<dbReference type="SUPFAM" id="SSF53955">
    <property type="entry name" value="Lysozyme-like"/>
    <property type="match status" value="1"/>
</dbReference>
<dbReference type="PROSITE" id="PS51782">
    <property type="entry name" value="LYSM"/>
    <property type="match status" value="1"/>
</dbReference>
<feature type="compositionally biased region" description="Basic and acidic residues" evidence="3">
    <location>
        <begin position="198"/>
        <end position="216"/>
    </location>
</feature>
<evidence type="ECO:0000256" key="2">
    <source>
        <dbReference type="ARBA" id="ARBA00022801"/>
    </source>
</evidence>
<evidence type="ECO:0000259" key="5">
    <source>
        <dbReference type="PROSITE" id="PS51782"/>
    </source>
</evidence>
<dbReference type="SUPFAM" id="SSF54106">
    <property type="entry name" value="LysM domain"/>
    <property type="match status" value="1"/>
</dbReference>
<dbReference type="EMBL" id="CP032229">
    <property type="protein sequence ID" value="QBJ90881.1"/>
    <property type="molecule type" value="Genomic_DNA"/>
</dbReference>
<gene>
    <name evidence="6" type="ORF">D0Z67_11585</name>
</gene>
<dbReference type="InterPro" id="IPR023346">
    <property type="entry name" value="Lysozyme-like_dom_sf"/>
</dbReference>
<feature type="region of interest" description="Disordered" evidence="3">
    <location>
        <begin position="126"/>
        <end position="300"/>
    </location>
</feature>
<dbReference type="GO" id="GO:0016787">
    <property type="term" value="F:hydrolase activity"/>
    <property type="evidence" value="ECO:0007669"/>
    <property type="project" value="UniProtKB-KW"/>
</dbReference>
<dbReference type="CDD" id="cd00118">
    <property type="entry name" value="LysM"/>
    <property type="match status" value="1"/>
</dbReference>
<evidence type="ECO:0000256" key="3">
    <source>
        <dbReference type="SAM" id="MobiDB-lite"/>
    </source>
</evidence>
<feature type="chain" id="PRO_5021025092" evidence="4">
    <location>
        <begin position="41"/>
        <end position="344"/>
    </location>
</feature>
<feature type="signal peptide" evidence="4">
    <location>
        <begin position="1"/>
        <end position="40"/>
    </location>
</feature>
<keyword evidence="4" id="KW-0732">Signal</keyword>